<feature type="region of interest" description="Disordered" evidence="2">
    <location>
        <begin position="1"/>
        <end position="51"/>
    </location>
</feature>
<evidence type="ECO:0000256" key="1">
    <source>
        <dbReference type="SAM" id="Coils"/>
    </source>
</evidence>
<dbReference type="OrthoDB" id="6629429at2759"/>
<evidence type="ECO:0000313" key="4">
    <source>
        <dbReference type="Proteomes" id="UP000466442"/>
    </source>
</evidence>
<dbReference type="EMBL" id="WIXP02000013">
    <property type="protein sequence ID" value="KAF6200593.1"/>
    <property type="molecule type" value="Genomic_DNA"/>
</dbReference>
<sequence>MNPRLPVTPKSHSSKRPLSSPEQTSREEKINRLEATTSDPSITMPPPTSIPATNPELASLVEALRAALLPDFCKSLEDAKNEIKNDLKKLKSDYEVEMTALKAENEELRRHLNVIDRRLCQNNLVVRGLDLAEGSNLICKVGEFLKNTLQVDIDTRLLSVRPLEDKRAKKKMLLLKFLREEDKWIVLRNSSKLKNTGIFIDQDYPRDIRIRRGLLLQTRKEIKKMSPDVNVMLRGECLVIKDKRYFWCSINGLIVGNKPGIPILRNDLGIDLSDFINRLKSGVDVS</sequence>
<gene>
    <name evidence="3" type="ORF">GE061_005036</name>
</gene>
<proteinExistence type="predicted"/>
<protein>
    <submittedName>
        <fullName evidence="3">Uncharacterized protein</fullName>
    </submittedName>
</protein>
<feature type="coiled-coil region" evidence="1">
    <location>
        <begin position="73"/>
        <end position="118"/>
    </location>
</feature>
<evidence type="ECO:0000313" key="3">
    <source>
        <dbReference type="EMBL" id="KAF6200593.1"/>
    </source>
</evidence>
<evidence type="ECO:0000256" key="2">
    <source>
        <dbReference type="SAM" id="MobiDB-lite"/>
    </source>
</evidence>
<comment type="caution">
    <text evidence="3">The sequence shown here is derived from an EMBL/GenBank/DDBJ whole genome shotgun (WGS) entry which is preliminary data.</text>
</comment>
<accession>A0A8S9WV53</accession>
<name>A0A8S9WV53_APOLU</name>
<keyword evidence="1" id="KW-0175">Coiled coil</keyword>
<keyword evidence="4" id="KW-1185">Reference proteome</keyword>
<organism evidence="3 4">
    <name type="scientific">Apolygus lucorum</name>
    <name type="common">Small green plant bug</name>
    <name type="synonym">Lygocoris lucorum</name>
    <dbReference type="NCBI Taxonomy" id="248454"/>
    <lineage>
        <taxon>Eukaryota</taxon>
        <taxon>Metazoa</taxon>
        <taxon>Ecdysozoa</taxon>
        <taxon>Arthropoda</taxon>
        <taxon>Hexapoda</taxon>
        <taxon>Insecta</taxon>
        <taxon>Pterygota</taxon>
        <taxon>Neoptera</taxon>
        <taxon>Paraneoptera</taxon>
        <taxon>Hemiptera</taxon>
        <taxon>Heteroptera</taxon>
        <taxon>Panheteroptera</taxon>
        <taxon>Cimicomorpha</taxon>
        <taxon>Miridae</taxon>
        <taxon>Mirini</taxon>
        <taxon>Apolygus</taxon>
    </lineage>
</organism>
<dbReference type="Proteomes" id="UP000466442">
    <property type="component" value="Unassembled WGS sequence"/>
</dbReference>
<reference evidence="3" key="1">
    <citation type="journal article" date="2021" name="Mol. Ecol. Resour.">
        <title>Apolygus lucorum genome provides insights into omnivorousness and mesophyll feeding.</title>
        <authorList>
            <person name="Liu Y."/>
            <person name="Liu H."/>
            <person name="Wang H."/>
            <person name="Huang T."/>
            <person name="Liu B."/>
            <person name="Yang B."/>
            <person name="Yin L."/>
            <person name="Li B."/>
            <person name="Zhang Y."/>
            <person name="Zhang S."/>
            <person name="Jiang F."/>
            <person name="Zhang X."/>
            <person name="Ren Y."/>
            <person name="Wang B."/>
            <person name="Wang S."/>
            <person name="Lu Y."/>
            <person name="Wu K."/>
            <person name="Fan W."/>
            <person name="Wang G."/>
        </authorList>
    </citation>
    <scope>NUCLEOTIDE SEQUENCE</scope>
    <source>
        <strain evidence="3">12Hb</strain>
    </source>
</reference>
<dbReference type="AlphaFoldDB" id="A0A8S9WV53"/>